<dbReference type="OrthoDB" id="3690443at2"/>
<organism evidence="1 2">
    <name type="scientific">Lentzea fradiae</name>
    <dbReference type="NCBI Taxonomy" id="200378"/>
    <lineage>
        <taxon>Bacteria</taxon>
        <taxon>Bacillati</taxon>
        <taxon>Actinomycetota</taxon>
        <taxon>Actinomycetes</taxon>
        <taxon>Pseudonocardiales</taxon>
        <taxon>Pseudonocardiaceae</taxon>
        <taxon>Lentzea</taxon>
    </lineage>
</organism>
<reference evidence="2" key="1">
    <citation type="submission" date="2016-10" db="EMBL/GenBank/DDBJ databases">
        <authorList>
            <person name="Varghese N."/>
            <person name="Submissions S."/>
        </authorList>
    </citation>
    <scope>NUCLEOTIDE SEQUENCE [LARGE SCALE GENOMIC DNA]</scope>
    <source>
        <strain evidence="2">CGMCC 4.3506</strain>
    </source>
</reference>
<name>A0A1G7MZA4_9PSEU</name>
<gene>
    <name evidence="1" type="ORF">SAMN05216553_102587</name>
</gene>
<dbReference type="GO" id="GO:0009306">
    <property type="term" value="P:protein secretion"/>
    <property type="evidence" value="ECO:0007669"/>
    <property type="project" value="InterPro"/>
</dbReference>
<sequence>MSGYQANAGEMMSSATTIQGIATEIENHKAKITASAVSEKDFGRAHTAGGAKYKAGLPKVAEAIGAYSAAMKGLSDKLRESANGYEWTDEANAVKFDKQGR</sequence>
<evidence type="ECO:0000313" key="2">
    <source>
        <dbReference type="Proteomes" id="UP000199623"/>
    </source>
</evidence>
<dbReference type="SUPFAM" id="SSF140453">
    <property type="entry name" value="EsxAB dimer-like"/>
    <property type="match status" value="1"/>
</dbReference>
<dbReference type="Pfam" id="PF10824">
    <property type="entry name" value="T7SS_ESX_EspC"/>
    <property type="match status" value="1"/>
</dbReference>
<dbReference type="InterPro" id="IPR036689">
    <property type="entry name" value="ESAT-6-like_sf"/>
</dbReference>
<accession>A0A1G7MZA4</accession>
<evidence type="ECO:0000313" key="1">
    <source>
        <dbReference type="EMBL" id="SDF67001.1"/>
    </source>
</evidence>
<keyword evidence="2" id="KW-1185">Reference proteome</keyword>
<dbReference type="EMBL" id="FNCC01000002">
    <property type="protein sequence ID" value="SDF67001.1"/>
    <property type="molecule type" value="Genomic_DNA"/>
</dbReference>
<dbReference type="STRING" id="200378.SAMN05216553_102587"/>
<dbReference type="AlphaFoldDB" id="A0A1G7MZA4"/>
<dbReference type="RefSeq" id="WP_090046638.1">
    <property type="nucleotide sequence ID" value="NZ_FNCC01000002.1"/>
</dbReference>
<dbReference type="InterPro" id="IPR022536">
    <property type="entry name" value="EspC"/>
</dbReference>
<protein>
    <submittedName>
        <fullName evidence="1">Excreted virulence factor EspC, type VII ESX diderm</fullName>
    </submittedName>
</protein>
<dbReference type="Proteomes" id="UP000199623">
    <property type="component" value="Unassembled WGS sequence"/>
</dbReference>
<proteinExistence type="predicted"/>